<feature type="region of interest" description="Disordered" evidence="1">
    <location>
        <begin position="324"/>
        <end position="354"/>
    </location>
</feature>
<feature type="compositionally biased region" description="Low complexity" evidence="1">
    <location>
        <begin position="59"/>
        <end position="68"/>
    </location>
</feature>
<gene>
    <name evidence="2" type="ORF">BU14_2782s0001</name>
</gene>
<feature type="non-terminal residue" evidence="2">
    <location>
        <position position="1"/>
    </location>
</feature>
<feature type="compositionally biased region" description="Low complexity" evidence="1">
    <location>
        <begin position="118"/>
        <end position="139"/>
    </location>
</feature>
<feature type="compositionally biased region" description="Pro residues" evidence="1">
    <location>
        <begin position="106"/>
        <end position="117"/>
    </location>
</feature>
<feature type="compositionally biased region" description="Low complexity" evidence="1">
    <location>
        <begin position="338"/>
        <end position="354"/>
    </location>
</feature>
<dbReference type="Proteomes" id="UP000218209">
    <property type="component" value="Unassembled WGS sequence"/>
</dbReference>
<dbReference type="EMBL" id="KV920536">
    <property type="protein sequence ID" value="OSX68449.1"/>
    <property type="molecule type" value="Genomic_DNA"/>
</dbReference>
<accession>A0A1X6NIL4</accession>
<proteinExistence type="predicted"/>
<keyword evidence="3" id="KW-1185">Reference proteome</keyword>
<name>A0A1X6NIL4_PORUM</name>
<dbReference type="AlphaFoldDB" id="A0A1X6NIL4"/>
<evidence type="ECO:0000256" key="1">
    <source>
        <dbReference type="SAM" id="MobiDB-lite"/>
    </source>
</evidence>
<reference evidence="2 3" key="1">
    <citation type="submission" date="2017-03" db="EMBL/GenBank/DDBJ databases">
        <title>WGS assembly of Porphyra umbilicalis.</title>
        <authorList>
            <person name="Brawley S.H."/>
            <person name="Blouin N.A."/>
            <person name="Ficko-Blean E."/>
            <person name="Wheeler G.L."/>
            <person name="Lohr M."/>
            <person name="Goodson H.V."/>
            <person name="Jenkins J.W."/>
            <person name="Blaby-Haas C.E."/>
            <person name="Helliwell K.E."/>
            <person name="Chan C."/>
            <person name="Marriage T."/>
            <person name="Bhattacharya D."/>
            <person name="Klein A.S."/>
            <person name="Badis Y."/>
            <person name="Brodie J."/>
            <person name="Cao Y."/>
            <person name="Collen J."/>
            <person name="Dittami S.M."/>
            <person name="Gachon C.M."/>
            <person name="Green B.R."/>
            <person name="Karpowicz S."/>
            <person name="Kim J.W."/>
            <person name="Kudahl U."/>
            <person name="Lin S."/>
            <person name="Michel G."/>
            <person name="Mittag M."/>
            <person name="Olson B.J."/>
            <person name="Pangilinan J."/>
            <person name="Peng Y."/>
            <person name="Qiu H."/>
            <person name="Shu S."/>
            <person name="Singer J.T."/>
            <person name="Smith A.G."/>
            <person name="Sprecher B.N."/>
            <person name="Wagner V."/>
            <person name="Wang W."/>
            <person name="Wang Z.-Y."/>
            <person name="Yan J."/>
            <person name="Yarish C."/>
            <person name="Zoeuner-Riek S."/>
            <person name="Zhuang Y."/>
            <person name="Zou Y."/>
            <person name="Lindquist E.A."/>
            <person name="Grimwood J."/>
            <person name="Barry K."/>
            <person name="Rokhsar D.S."/>
            <person name="Schmutz J."/>
            <person name="Stiller J.W."/>
            <person name="Grossman A.R."/>
            <person name="Prochnik S.E."/>
        </authorList>
    </citation>
    <scope>NUCLEOTIDE SEQUENCE [LARGE SCALE GENOMIC DNA]</scope>
    <source>
        <strain evidence="2">4086291</strain>
    </source>
</reference>
<feature type="region of interest" description="Disordered" evidence="1">
    <location>
        <begin position="1"/>
        <end position="191"/>
    </location>
</feature>
<organism evidence="2 3">
    <name type="scientific">Porphyra umbilicalis</name>
    <name type="common">Purple laver</name>
    <name type="synonym">Red alga</name>
    <dbReference type="NCBI Taxonomy" id="2786"/>
    <lineage>
        <taxon>Eukaryota</taxon>
        <taxon>Rhodophyta</taxon>
        <taxon>Bangiophyceae</taxon>
        <taxon>Bangiales</taxon>
        <taxon>Bangiaceae</taxon>
        <taxon>Porphyra</taxon>
    </lineage>
</organism>
<evidence type="ECO:0000313" key="2">
    <source>
        <dbReference type="EMBL" id="OSX68449.1"/>
    </source>
</evidence>
<protein>
    <submittedName>
        <fullName evidence="2">Uncharacterized protein</fullName>
    </submittedName>
</protein>
<sequence length="387" mass="39704">GGATPQAAAPPPATGAVVWNKSWPRAAAGKAAPRPPQGVAHGFPRPPRAAGRHTTRPLAAVAAAAARATRAHDAAPAGRRRPWTVFLGADGAPAATTRGRGRPARGPSPPAGRPPPRAVGRPARGPSPPRSGGLRPAGPVRHPRLVRGAGGPDRLLAARRRADRVRPRDPSGGREARRRRAARAGALGPPRQRRWGRVLPLPVRPPLSLLAAAARLAVAARLADGPLPAAPTVPYLDVADGVSGGGPPGRHAAPSPQPRYCIRRAPACRRCRRRRGEPPDRRGGALAMAPTGVAAAAAGAGATSGPRILVVYVVAAGLLSPDAGGHAKPSPHLGASVGGCRRAQTRGTTGAGATSERRGVLVLWVTHHAARRRRGGRRRERAALMAN</sequence>
<evidence type="ECO:0000313" key="3">
    <source>
        <dbReference type="Proteomes" id="UP000218209"/>
    </source>
</evidence>
<feature type="compositionally biased region" description="Basic and acidic residues" evidence="1">
    <location>
        <begin position="164"/>
        <end position="175"/>
    </location>
</feature>